<reference evidence="2" key="1">
    <citation type="submission" date="2021-01" db="EMBL/GenBank/DDBJ databases">
        <authorList>
            <person name="Kaushik A."/>
        </authorList>
    </citation>
    <scope>NUCLEOTIDE SEQUENCE</scope>
    <source>
        <strain evidence="2">AG3-T5</strain>
    </source>
</reference>
<evidence type="ECO:0000256" key="1">
    <source>
        <dbReference type="SAM" id="Coils"/>
    </source>
</evidence>
<organism evidence="2 3">
    <name type="scientific">Rhizoctonia solani</name>
    <dbReference type="NCBI Taxonomy" id="456999"/>
    <lineage>
        <taxon>Eukaryota</taxon>
        <taxon>Fungi</taxon>
        <taxon>Dikarya</taxon>
        <taxon>Basidiomycota</taxon>
        <taxon>Agaricomycotina</taxon>
        <taxon>Agaricomycetes</taxon>
        <taxon>Cantharellales</taxon>
        <taxon>Ceratobasidiaceae</taxon>
        <taxon>Rhizoctonia</taxon>
    </lineage>
</organism>
<evidence type="ECO:0000313" key="2">
    <source>
        <dbReference type="EMBL" id="CAE6474205.1"/>
    </source>
</evidence>
<gene>
    <name evidence="2" type="ORF">RDB_LOCUS185868</name>
</gene>
<feature type="coiled-coil region" evidence="1">
    <location>
        <begin position="160"/>
        <end position="187"/>
    </location>
</feature>
<dbReference type="AlphaFoldDB" id="A0A8H3C505"/>
<name>A0A8H3C505_9AGAM</name>
<protein>
    <submittedName>
        <fullName evidence="2">Uncharacterized protein</fullName>
    </submittedName>
</protein>
<evidence type="ECO:0000313" key="3">
    <source>
        <dbReference type="Proteomes" id="UP000663841"/>
    </source>
</evidence>
<sequence>MARDVSPSVLSILVEHGVEGAVVEWIEGKVEPMAGPPLMHTVESTNVTHDIRRPFTTAHGMSIVSKNREAEDATGTVSIFFHEGGDSDKVLGASCKHVFHANTKLDYELRGSGTRRQQIHVNGMRKFQRAIEAIKYKVTKNVTDVVALTDDITRLESEPKSEIKSKAEDQEEALEAKRDELTKLTKAGNKLREFSKEITREWTDIDRRAIGYLDWAPSISIDVDQLNYTRDMGAFFLYSEKFAENFVGNLVDLGVKYTLHELNTIFGGKFPSNMKLRLRGTLNRQQLNHPNGVDEFGNARIIVGKDGSTTELTWGNFVGPEAYLCDEFGHESKELAIYNGSKTDRTNFSGKGDSGAPIWTVDGEIVGFLHSGMPKGISNHVTYATPGWWYLERLKERYPNANFWGESWTLA</sequence>
<dbReference type="SUPFAM" id="SSF50494">
    <property type="entry name" value="Trypsin-like serine proteases"/>
    <property type="match status" value="1"/>
</dbReference>
<dbReference type="EMBL" id="CAJMWW010000590">
    <property type="protein sequence ID" value="CAE6474205.1"/>
    <property type="molecule type" value="Genomic_DNA"/>
</dbReference>
<proteinExistence type="predicted"/>
<dbReference type="Proteomes" id="UP000663841">
    <property type="component" value="Unassembled WGS sequence"/>
</dbReference>
<keyword evidence="1" id="KW-0175">Coiled coil</keyword>
<dbReference type="InterPro" id="IPR009003">
    <property type="entry name" value="Peptidase_S1_PA"/>
</dbReference>
<comment type="caution">
    <text evidence="2">The sequence shown here is derived from an EMBL/GenBank/DDBJ whole genome shotgun (WGS) entry which is preliminary data.</text>
</comment>
<accession>A0A8H3C505</accession>